<feature type="compositionally biased region" description="Basic and acidic residues" evidence="1">
    <location>
        <begin position="509"/>
        <end position="525"/>
    </location>
</feature>
<dbReference type="EMBL" id="CM008978">
    <property type="protein sequence ID" value="PNW71068.1"/>
    <property type="molecule type" value="Genomic_DNA"/>
</dbReference>
<feature type="region of interest" description="Disordered" evidence="1">
    <location>
        <begin position="222"/>
        <end position="314"/>
    </location>
</feature>
<evidence type="ECO:0000313" key="3">
    <source>
        <dbReference type="Proteomes" id="UP000006906"/>
    </source>
</evidence>
<dbReference type="RefSeq" id="XP_042915191.1">
    <property type="nucleotide sequence ID" value="XM_043072732.1"/>
</dbReference>
<dbReference type="AlphaFoldDB" id="A0A2K3CS18"/>
<feature type="compositionally biased region" description="Low complexity" evidence="1">
    <location>
        <begin position="127"/>
        <end position="139"/>
    </location>
</feature>
<proteinExistence type="predicted"/>
<feature type="compositionally biased region" description="Low complexity" evidence="1">
    <location>
        <begin position="481"/>
        <end position="492"/>
    </location>
</feature>
<dbReference type="KEGG" id="cre:CHLRE_17g745247v5"/>
<organism evidence="2 3">
    <name type="scientific">Chlamydomonas reinhardtii</name>
    <name type="common">Chlamydomonas smithii</name>
    <dbReference type="NCBI Taxonomy" id="3055"/>
    <lineage>
        <taxon>Eukaryota</taxon>
        <taxon>Viridiplantae</taxon>
        <taxon>Chlorophyta</taxon>
        <taxon>core chlorophytes</taxon>
        <taxon>Chlorophyceae</taxon>
        <taxon>CS clade</taxon>
        <taxon>Chlamydomonadales</taxon>
        <taxon>Chlamydomonadaceae</taxon>
        <taxon>Chlamydomonas</taxon>
    </lineage>
</organism>
<dbReference type="GeneID" id="66057213"/>
<evidence type="ECO:0000313" key="2">
    <source>
        <dbReference type="EMBL" id="PNW71068.1"/>
    </source>
</evidence>
<name>A0A2K3CS18_CHLRE</name>
<sequence length="560" mass="57850">MDLARFKEPGGLSGAASGAEQPPASTQAAAKRNRQTKGGAAAAGKSESLAQSPPSKRGRAASDSNLTQPPEQEQTEEPERRGGRSGGGEAGPSRARTSDPGTAGTGLDQPPEQGPSGWQRAKTPSPGGLQQLQLTGEQQPAEEQEQQQQQRPEIGEGGGPPPGVHIGHHPESELELPPAPQAPIRPAASTSPAPRPKAKAIGERLVLPTALGLRLRQALTRQDGCARPPLAPTQAGARAGSAGGTKQGAAGAAGHEVARQPTWDSLLRGCEARQPPPPYTQLDDLLPEGGGGSEPGRTSNGGSADQQPVASGAALSPAEVAARLEYLEVELFTAREENAQLRDRMTDLIYVTQRGIEGATQIAQQAIHVQQAAQGRLLYLSMQAREAPTDSARAAADGEQRQDREGGGRGYIQTAALTVMTAPELWGQAREAVRRRGRAAARGGGAEPPGQRGPDPAATVVRQQGPNQRQRKRGACGPGAAGRARSVSGGRCRAARRRRGEAGSGGGGRSHEPAAKPSDLPRSRGEGGGPAAATQGTWGRLGGGAHRTPRPPSRGWKESK</sequence>
<evidence type="ECO:0000256" key="1">
    <source>
        <dbReference type="SAM" id="MobiDB-lite"/>
    </source>
</evidence>
<reference evidence="2 3" key="1">
    <citation type="journal article" date="2007" name="Science">
        <title>The Chlamydomonas genome reveals the evolution of key animal and plant functions.</title>
        <authorList>
            <person name="Merchant S.S."/>
            <person name="Prochnik S.E."/>
            <person name="Vallon O."/>
            <person name="Harris E.H."/>
            <person name="Karpowicz S.J."/>
            <person name="Witman G.B."/>
            <person name="Terry A."/>
            <person name="Salamov A."/>
            <person name="Fritz-Laylin L.K."/>
            <person name="Marechal-Drouard L."/>
            <person name="Marshall W.F."/>
            <person name="Qu L.H."/>
            <person name="Nelson D.R."/>
            <person name="Sanderfoot A.A."/>
            <person name="Spalding M.H."/>
            <person name="Kapitonov V.V."/>
            <person name="Ren Q."/>
            <person name="Ferris P."/>
            <person name="Lindquist E."/>
            <person name="Shapiro H."/>
            <person name="Lucas S.M."/>
            <person name="Grimwood J."/>
            <person name="Schmutz J."/>
            <person name="Cardol P."/>
            <person name="Cerutti H."/>
            <person name="Chanfreau G."/>
            <person name="Chen C.L."/>
            <person name="Cognat V."/>
            <person name="Croft M.T."/>
            <person name="Dent R."/>
            <person name="Dutcher S."/>
            <person name="Fernandez E."/>
            <person name="Fukuzawa H."/>
            <person name="Gonzalez-Ballester D."/>
            <person name="Gonzalez-Halphen D."/>
            <person name="Hallmann A."/>
            <person name="Hanikenne M."/>
            <person name="Hippler M."/>
            <person name="Inwood W."/>
            <person name="Jabbari K."/>
            <person name="Kalanon M."/>
            <person name="Kuras R."/>
            <person name="Lefebvre P.A."/>
            <person name="Lemaire S.D."/>
            <person name="Lobanov A.V."/>
            <person name="Lohr M."/>
            <person name="Manuell A."/>
            <person name="Meier I."/>
            <person name="Mets L."/>
            <person name="Mittag M."/>
            <person name="Mittelmeier T."/>
            <person name="Moroney J.V."/>
            <person name="Moseley J."/>
            <person name="Napoli C."/>
            <person name="Nedelcu A.M."/>
            <person name="Niyogi K."/>
            <person name="Novoselov S.V."/>
            <person name="Paulsen I.T."/>
            <person name="Pazour G."/>
            <person name="Purton S."/>
            <person name="Ral J.P."/>
            <person name="Riano-Pachon D.M."/>
            <person name="Riekhof W."/>
            <person name="Rymarquis L."/>
            <person name="Schroda M."/>
            <person name="Stern D."/>
            <person name="Umen J."/>
            <person name="Willows R."/>
            <person name="Wilson N."/>
            <person name="Zimmer S.L."/>
            <person name="Allmer J."/>
            <person name="Balk J."/>
            <person name="Bisova K."/>
            <person name="Chen C.J."/>
            <person name="Elias M."/>
            <person name="Gendler K."/>
            <person name="Hauser C."/>
            <person name="Lamb M.R."/>
            <person name="Ledford H."/>
            <person name="Long J.C."/>
            <person name="Minagawa J."/>
            <person name="Page M.D."/>
            <person name="Pan J."/>
            <person name="Pootakham W."/>
            <person name="Roje S."/>
            <person name="Rose A."/>
            <person name="Stahlberg E."/>
            <person name="Terauchi A.M."/>
            <person name="Yang P."/>
            <person name="Ball S."/>
            <person name="Bowler C."/>
            <person name="Dieckmann C.L."/>
            <person name="Gladyshev V.N."/>
            <person name="Green P."/>
            <person name="Jorgensen R."/>
            <person name="Mayfield S."/>
            <person name="Mueller-Roeber B."/>
            <person name="Rajamani S."/>
            <person name="Sayre R.T."/>
            <person name="Brokstein P."/>
            <person name="Dubchak I."/>
            <person name="Goodstein D."/>
            <person name="Hornick L."/>
            <person name="Huang Y.W."/>
            <person name="Jhaveri J."/>
            <person name="Luo Y."/>
            <person name="Martinez D."/>
            <person name="Ngau W.C."/>
            <person name="Otillar B."/>
            <person name="Poliakov A."/>
            <person name="Porter A."/>
            <person name="Szajkowski L."/>
            <person name="Werner G."/>
            <person name="Zhou K."/>
            <person name="Grigoriev I.V."/>
            <person name="Rokhsar D.S."/>
            <person name="Grossman A.R."/>
        </authorList>
    </citation>
    <scope>NUCLEOTIDE SEQUENCE [LARGE SCALE GENOMIC DNA]</scope>
    <source>
        <strain evidence="3">CC-503</strain>
    </source>
</reference>
<feature type="region of interest" description="Disordered" evidence="1">
    <location>
        <begin position="389"/>
        <end position="409"/>
    </location>
</feature>
<accession>A0A2K3CS18</accession>
<feature type="region of interest" description="Disordered" evidence="1">
    <location>
        <begin position="431"/>
        <end position="560"/>
    </location>
</feature>
<dbReference type="Gramene" id="PNW71068">
    <property type="protein sequence ID" value="PNW71068"/>
    <property type="gene ID" value="CHLRE_17g745247v5"/>
</dbReference>
<feature type="region of interest" description="Disordered" evidence="1">
    <location>
        <begin position="1"/>
        <end position="206"/>
    </location>
</feature>
<dbReference type="Proteomes" id="UP000006906">
    <property type="component" value="Chromosome 17"/>
</dbReference>
<keyword evidence="3" id="KW-1185">Reference proteome</keyword>
<protein>
    <submittedName>
        <fullName evidence="2">Uncharacterized protein</fullName>
    </submittedName>
</protein>
<feature type="compositionally biased region" description="Basic and acidic residues" evidence="1">
    <location>
        <begin position="396"/>
        <end position="407"/>
    </location>
</feature>
<gene>
    <name evidence="2" type="ORF">CHLRE_17g745247v5</name>
</gene>
<dbReference type="InParanoid" id="A0A2K3CS18"/>